<protein>
    <submittedName>
        <fullName evidence="1">Uncharacterized protein</fullName>
    </submittedName>
</protein>
<reference evidence="1 2" key="1">
    <citation type="submission" date="2013-06" db="EMBL/GenBank/DDBJ databases">
        <authorList>
            <person name="Weinstock G."/>
            <person name="Sodergren E."/>
            <person name="Lobos E.A."/>
            <person name="Fulton L."/>
            <person name="Fulton R."/>
            <person name="Courtney L."/>
            <person name="Fronick C."/>
            <person name="O'Laughlin M."/>
            <person name="Godfrey J."/>
            <person name="Wilson R.M."/>
            <person name="Miner T."/>
            <person name="Farmer C."/>
            <person name="Delehaunty K."/>
            <person name="Cordes M."/>
            <person name="Minx P."/>
            <person name="Tomlinson C."/>
            <person name="Chen J."/>
            <person name="Wollam A."/>
            <person name="Pepin K.H."/>
            <person name="Bhonagiri V."/>
            <person name="Zhang X."/>
            <person name="Warren W."/>
            <person name="Mitreva M."/>
            <person name="Mardis E.R."/>
            <person name="Wilson R.K."/>
        </authorList>
    </citation>
    <scope>NUCLEOTIDE SEQUENCE [LARGE SCALE GENOMIC DNA]</scope>
    <source>
        <strain evidence="1 2">ATCC 29426</strain>
    </source>
</reference>
<name>A0ABP2Y4Q9_9BACT</name>
<keyword evidence="2" id="KW-1185">Reference proteome</keyword>
<proteinExistence type="predicted"/>
<accession>A0ABP2Y4Q9</accession>
<dbReference type="EMBL" id="AWUY01000229">
    <property type="protein sequence ID" value="ERJ72932.1"/>
    <property type="molecule type" value="Genomic_DNA"/>
</dbReference>
<evidence type="ECO:0000313" key="1">
    <source>
        <dbReference type="EMBL" id="ERJ72932.1"/>
    </source>
</evidence>
<organism evidence="1 2">
    <name type="scientific">Prevotella disiens JCM 6334 = ATCC 29426</name>
    <dbReference type="NCBI Taxonomy" id="1235811"/>
    <lineage>
        <taxon>Bacteria</taxon>
        <taxon>Pseudomonadati</taxon>
        <taxon>Bacteroidota</taxon>
        <taxon>Bacteroidia</taxon>
        <taxon>Bacteroidales</taxon>
        <taxon>Prevotellaceae</taxon>
        <taxon>Prevotella</taxon>
    </lineage>
</organism>
<evidence type="ECO:0000313" key="2">
    <source>
        <dbReference type="Proteomes" id="UP000016660"/>
    </source>
</evidence>
<gene>
    <name evidence="1" type="ORF">HMPREF0653_02275</name>
</gene>
<comment type="caution">
    <text evidence="1">The sequence shown here is derived from an EMBL/GenBank/DDBJ whole genome shotgun (WGS) entry which is preliminary data.</text>
</comment>
<sequence>MIYHVPNIKNEYLPAYRNMINHAPTRETSLHCARFAISCTLRLA</sequence>
<dbReference type="Proteomes" id="UP000016660">
    <property type="component" value="Unassembled WGS sequence"/>
</dbReference>